<dbReference type="InterPro" id="IPR005148">
    <property type="entry name" value="Arg-tRNA-synth_N"/>
</dbReference>
<evidence type="ECO:0000256" key="2">
    <source>
        <dbReference type="ARBA" id="ARBA00005594"/>
    </source>
</evidence>
<dbReference type="PANTHER" id="PTHR11956">
    <property type="entry name" value="ARGINYL-TRNA SYNTHETASE"/>
    <property type="match status" value="1"/>
</dbReference>
<dbReference type="HAMAP" id="MF_00123">
    <property type="entry name" value="Arg_tRNA_synth"/>
    <property type="match status" value="1"/>
</dbReference>
<evidence type="ECO:0000256" key="8">
    <source>
        <dbReference type="ARBA" id="ARBA00023146"/>
    </source>
</evidence>
<dbReference type="SUPFAM" id="SSF55190">
    <property type="entry name" value="Arginyl-tRNA synthetase (ArgRS), N-terminal 'additional' domain"/>
    <property type="match status" value="1"/>
</dbReference>
<dbReference type="InterPro" id="IPR014729">
    <property type="entry name" value="Rossmann-like_a/b/a_fold"/>
</dbReference>
<evidence type="ECO:0000256" key="10">
    <source>
        <dbReference type="HAMAP-Rule" id="MF_00123"/>
    </source>
</evidence>
<keyword evidence="8 10" id="KW-0030">Aminoacyl-tRNA synthetase</keyword>
<dbReference type="GO" id="GO:0005737">
    <property type="term" value="C:cytoplasm"/>
    <property type="evidence" value="ECO:0007669"/>
    <property type="project" value="UniProtKB-SubCell"/>
</dbReference>
<comment type="subcellular location">
    <subcellularLocation>
        <location evidence="1 10">Cytoplasm</location>
    </subcellularLocation>
</comment>
<dbReference type="Pfam" id="PF03485">
    <property type="entry name" value="Arg_tRNA_synt_N"/>
    <property type="match status" value="1"/>
</dbReference>
<dbReference type="InterPro" id="IPR008909">
    <property type="entry name" value="DALR_anticod-bd"/>
</dbReference>
<comment type="catalytic activity">
    <reaction evidence="9 10">
        <text>tRNA(Arg) + L-arginine + ATP = L-arginyl-tRNA(Arg) + AMP + diphosphate</text>
        <dbReference type="Rhea" id="RHEA:20301"/>
        <dbReference type="Rhea" id="RHEA-COMP:9658"/>
        <dbReference type="Rhea" id="RHEA-COMP:9673"/>
        <dbReference type="ChEBI" id="CHEBI:30616"/>
        <dbReference type="ChEBI" id="CHEBI:32682"/>
        <dbReference type="ChEBI" id="CHEBI:33019"/>
        <dbReference type="ChEBI" id="CHEBI:78442"/>
        <dbReference type="ChEBI" id="CHEBI:78513"/>
        <dbReference type="ChEBI" id="CHEBI:456215"/>
        <dbReference type="EC" id="6.1.1.19"/>
    </reaction>
</comment>
<dbReference type="CDD" id="cd00671">
    <property type="entry name" value="ArgRS_core"/>
    <property type="match status" value="1"/>
</dbReference>
<proteinExistence type="inferred from homology"/>
<dbReference type="EC" id="6.1.1.19" evidence="10"/>
<dbReference type="SMART" id="SM00836">
    <property type="entry name" value="DALR_1"/>
    <property type="match status" value="1"/>
</dbReference>
<dbReference type="FunFam" id="1.10.730.10:FF:000008">
    <property type="entry name" value="Arginine--tRNA ligase"/>
    <property type="match status" value="1"/>
</dbReference>
<comment type="caution">
    <text evidence="14">The sequence shown here is derived from an EMBL/GenBank/DDBJ whole genome shotgun (WGS) entry which is preliminary data.</text>
</comment>
<evidence type="ECO:0000256" key="11">
    <source>
        <dbReference type="RuleBase" id="RU363038"/>
    </source>
</evidence>
<dbReference type="OrthoDB" id="9803211at2"/>
<dbReference type="RefSeq" id="WP_128216480.1">
    <property type="nucleotide sequence ID" value="NZ_RBZY01000004.1"/>
</dbReference>
<name>A0A3S4M4Y4_9MICO</name>
<keyword evidence="6 10" id="KW-0067">ATP-binding</keyword>
<dbReference type="SMART" id="SM01016">
    <property type="entry name" value="Arg_tRNA_synt_N"/>
    <property type="match status" value="1"/>
</dbReference>
<evidence type="ECO:0000259" key="12">
    <source>
        <dbReference type="SMART" id="SM00836"/>
    </source>
</evidence>
<keyword evidence="3 10" id="KW-0963">Cytoplasm</keyword>
<evidence type="ECO:0000256" key="3">
    <source>
        <dbReference type="ARBA" id="ARBA00022490"/>
    </source>
</evidence>
<organism evidence="14 15">
    <name type="scientific">Microbacterium enclense</name>
    <dbReference type="NCBI Taxonomy" id="993073"/>
    <lineage>
        <taxon>Bacteria</taxon>
        <taxon>Bacillati</taxon>
        <taxon>Actinomycetota</taxon>
        <taxon>Actinomycetes</taxon>
        <taxon>Micrococcales</taxon>
        <taxon>Microbacteriaceae</taxon>
        <taxon>Microbacterium</taxon>
    </lineage>
</organism>
<gene>
    <name evidence="10" type="primary">argS</name>
    <name evidence="14" type="ORF">D8Y23_01925</name>
</gene>
<dbReference type="SUPFAM" id="SSF52374">
    <property type="entry name" value="Nucleotidylyl transferase"/>
    <property type="match status" value="1"/>
</dbReference>
<dbReference type="InterPro" id="IPR001278">
    <property type="entry name" value="Arg-tRNA-ligase"/>
</dbReference>
<dbReference type="Pfam" id="PF05746">
    <property type="entry name" value="DALR_1"/>
    <property type="match status" value="1"/>
</dbReference>
<dbReference type="InterPro" id="IPR001412">
    <property type="entry name" value="aa-tRNA-synth_I_CS"/>
</dbReference>
<dbReference type="GO" id="GO:0005524">
    <property type="term" value="F:ATP binding"/>
    <property type="evidence" value="ECO:0007669"/>
    <property type="project" value="UniProtKB-UniRule"/>
</dbReference>
<evidence type="ECO:0000256" key="1">
    <source>
        <dbReference type="ARBA" id="ARBA00004496"/>
    </source>
</evidence>
<evidence type="ECO:0000313" key="14">
    <source>
        <dbReference type="EMBL" id="RWR22731.1"/>
    </source>
</evidence>
<dbReference type="AlphaFoldDB" id="A0A3S4M4Y4"/>
<dbReference type="GO" id="GO:0004814">
    <property type="term" value="F:arginine-tRNA ligase activity"/>
    <property type="evidence" value="ECO:0007669"/>
    <property type="project" value="UniProtKB-UniRule"/>
</dbReference>
<dbReference type="PRINTS" id="PR01038">
    <property type="entry name" value="TRNASYNTHARG"/>
</dbReference>
<feature type="domain" description="Arginyl tRNA synthetase N-terminal" evidence="13">
    <location>
        <begin position="4"/>
        <end position="95"/>
    </location>
</feature>
<evidence type="ECO:0000259" key="13">
    <source>
        <dbReference type="SMART" id="SM01016"/>
    </source>
</evidence>
<dbReference type="InterPro" id="IPR036695">
    <property type="entry name" value="Arg-tRNA-synth_N_sf"/>
</dbReference>
<dbReference type="Proteomes" id="UP000285970">
    <property type="component" value="Unassembled WGS sequence"/>
</dbReference>
<sequence>MDPAALSAALLAVIAPLAEARREGSSAGVTVADLPLERPKNRDHGDWASNAALKLSKVVGANPREFAAEIAAGLESVDGIASVEVAGPGFINIRLDAAAAGALAKTIVEQGAAFGTNDSQRGNTINLEFVSANPTGPLHIGHTRWAALGDAIARVLLASGATLVREFYINDAGAQMERFGRSVVAALHGEPTPDDGYGGAYIASLAERVAAERADIRELDRAEQISVATELAYGFQLGEIQASLERFNVHFDVWFSERALHAHVDGQPSLVDEAVDRLREQGHVFDDEGAVWVRTTDFGDDKDRVIRRSNGEYTYFAADAAYYLNKGDRGFAHKIYLLGADHHGYVHRLKALAGAAGDDPEKDIEVLIGQLVSINGAKLSKRAGNIIELDDLQEWLGTDALRYSLARYPADSPLTLDPEILQKRTNDNPVFYVQYAHARTHNVARNAADSGVDRSEFAPELLDHETESALLGALQEYPRIVAYAAEVREPHRVARYLEELAGLYHRWYDNCRVIPLGDAAVEPVHRTRRWLNDATGQVLRNGLALLGVSAPERM</sequence>
<evidence type="ECO:0000256" key="7">
    <source>
        <dbReference type="ARBA" id="ARBA00022917"/>
    </source>
</evidence>
<accession>A0A3S4M4Y4</accession>
<dbReference type="Gene3D" id="3.30.1360.70">
    <property type="entry name" value="Arginyl tRNA synthetase N-terminal domain"/>
    <property type="match status" value="1"/>
</dbReference>
<keyword evidence="7 10" id="KW-0648">Protein biosynthesis</keyword>
<comment type="similarity">
    <text evidence="2 10 11">Belongs to the class-I aminoacyl-tRNA synthetase family.</text>
</comment>
<feature type="short sequence motif" description="'HIGH' region" evidence="10">
    <location>
        <begin position="132"/>
        <end position="142"/>
    </location>
</feature>
<evidence type="ECO:0000256" key="9">
    <source>
        <dbReference type="ARBA" id="ARBA00049339"/>
    </source>
</evidence>
<dbReference type="PANTHER" id="PTHR11956:SF5">
    <property type="entry name" value="ARGININE--TRNA LIGASE, CYTOPLASMIC"/>
    <property type="match status" value="1"/>
</dbReference>
<comment type="subunit">
    <text evidence="10">Monomer.</text>
</comment>
<dbReference type="InterPro" id="IPR035684">
    <property type="entry name" value="ArgRS_core"/>
</dbReference>
<feature type="domain" description="DALR anticodon binding" evidence="12">
    <location>
        <begin position="433"/>
        <end position="554"/>
    </location>
</feature>
<dbReference type="Gene3D" id="3.40.50.620">
    <property type="entry name" value="HUPs"/>
    <property type="match status" value="1"/>
</dbReference>
<reference evidence="14 15" key="1">
    <citation type="journal article" date="2018" name="Front. Microbiol.">
        <title>Novel Insights Into Bacterial Dimethylsulfoniopropionate Catabolism in the East China Sea.</title>
        <authorList>
            <person name="Liu J."/>
            <person name="Liu J."/>
            <person name="Zhang S.H."/>
            <person name="Liang J."/>
            <person name="Lin H."/>
            <person name="Song D."/>
            <person name="Yang G.P."/>
            <person name="Todd J.D."/>
            <person name="Zhang X.H."/>
        </authorList>
    </citation>
    <scope>NUCLEOTIDE SEQUENCE [LARGE SCALE GENOMIC DNA]</scope>
    <source>
        <strain evidence="14 15">ZYFD042</strain>
    </source>
</reference>
<dbReference type="SUPFAM" id="SSF47323">
    <property type="entry name" value="Anticodon-binding domain of a subclass of class I aminoacyl-tRNA synthetases"/>
    <property type="match status" value="1"/>
</dbReference>
<evidence type="ECO:0000256" key="6">
    <source>
        <dbReference type="ARBA" id="ARBA00022840"/>
    </source>
</evidence>
<dbReference type="InterPro" id="IPR009080">
    <property type="entry name" value="tRNAsynth_Ia_anticodon-bd"/>
</dbReference>
<evidence type="ECO:0000256" key="4">
    <source>
        <dbReference type="ARBA" id="ARBA00022598"/>
    </source>
</evidence>
<evidence type="ECO:0000313" key="15">
    <source>
        <dbReference type="Proteomes" id="UP000285970"/>
    </source>
</evidence>
<dbReference type="PROSITE" id="PS00178">
    <property type="entry name" value="AA_TRNA_LIGASE_I"/>
    <property type="match status" value="1"/>
</dbReference>
<keyword evidence="5 10" id="KW-0547">Nucleotide-binding</keyword>
<keyword evidence="4 10" id="KW-0436">Ligase</keyword>
<protein>
    <recommendedName>
        <fullName evidence="10">Arginine--tRNA ligase</fullName>
        <ecNumber evidence="10">6.1.1.19</ecNumber>
    </recommendedName>
    <alternativeName>
        <fullName evidence="10">Arginyl-tRNA synthetase</fullName>
        <shortName evidence="10">ArgRS</shortName>
    </alternativeName>
</protein>
<evidence type="ECO:0000256" key="5">
    <source>
        <dbReference type="ARBA" id="ARBA00022741"/>
    </source>
</evidence>
<dbReference type="GO" id="GO:0006420">
    <property type="term" value="P:arginyl-tRNA aminoacylation"/>
    <property type="evidence" value="ECO:0007669"/>
    <property type="project" value="UniProtKB-UniRule"/>
</dbReference>
<dbReference type="EMBL" id="RBZY01000004">
    <property type="protein sequence ID" value="RWR22731.1"/>
    <property type="molecule type" value="Genomic_DNA"/>
</dbReference>
<dbReference type="Gene3D" id="1.10.730.10">
    <property type="entry name" value="Isoleucyl-tRNA Synthetase, Domain 1"/>
    <property type="match status" value="1"/>
</dbReference>
<dbReference type="Pfam" id="PF00750">
    <property type="entry name" value="tRNA-synt_1d"/>
    <property type="match status" value="2"/>
</dbReference>